<protein>
    <submittedName>
        <fullName evidence="2">Uncharacterized protein</fullName>
    </submittedName>
</protein>
<dbReference type="EMBL" id="BTGU01000067">
    <property type="protein sequence ID" value="GMN57006.1"/>
    <property type="molecule type" value="Genomic_DNA"/>
</dbReference>
<gene>
    <name evidence="2" type="ORF">TIFTF001_026120</name>
</gene>
<organism evidence="2 3">
    <name type="scientific">Ficus carica</name>
    <name type="common">Common fig</name>
    <dbReference type="NCBI Taxonomy" id="3494"/>
    <lineage>
        <taxon>Eukaryota</taxon>
        <taxon>Viridiplantae</taxon>
        <taxon>Streptophyta</taxon>
        <taxon>Embryophyta</taxon>
        <taxon>Tracheophyta</taxon>
        <taxon>Spermatophyta</taxon>
        <taxon>Magnoliopsida</taxon>
        <taxon>eudicotyledons</taxon>
        <taxon>Gunneridae</taxon>
        <taxon>Pentapetalae</taxon>
        <taxon>rosids</taxon>
        <taxon>fabids</taxon>
        <taxon>Rosales</taxon>
        <taxon>Moraceae</taxon>
        <taxon>Ficeae</taxon>
        <taxon>Ficus</taxon>
    </lineage>
</organism>
<dbReference type="AlphaFoldDB" id="A0AA88B1T9"/>
<sequence length="128" mass="14376">MAANRDKVKFGSASDLLVGICRSSPSATHVRICRRSLATAELHLLRRLNFVHHRLTETKGKERESEAREKWQPPPHFAVSPPGNSRRAIASPSSFLRPSPSPLCTSLLASPSIFREGRSENEKWLFLF</sequence>
<dbReference type="Proteomes" id="UP001187192">
    <property type="component" value="Unassembled WGS sequence"/>
</dbReference>
<evidence type="ECO:0000256" key="1">
    <source>
        <dbReference type="SAM" id="MobiDB-lite"/>
    </source>
</evidence>
<reference evidence="2" key="1">
    <citation type="submission" date="2023-07" db="EMBL/GenBank/DDBJ databases">
        <title>draft genome sequence of fig (Ficus carica).</title>
        <authorList>
            <person name="Takahashi T."/>
            <person name="Nishimura K."/>
        </authorList>
    </citation>
    <scope>NUCLEOTIDE SEQUENCE</scope>
</reference>
<proteinExistence type="predicted"/>
<keyword evidence="3" id="KW-1185">Reference proteome</keyword>
<evidence type="ECO:0000313" key="2">
    <source>
        <dbReference type="EMBL" id="GMN57006.1"/>
    </source>
</evidence>
<accession>A0AA88B1T9</accession>
<feature type="region of interest" description="Disordered" evidence="1">
    <location>
        <begin position="56"/>
        <end position="101"/>
    </location>
</feature>
<feature type="compositionally biased region" description="Basic and acidic residues" evidence="1">
    <location>
        <begin position="56"/>
        <end position="71"/>
    </location>
</feature>
<comment type="caution">
    <text evidence="2">The sequence shown here is derived from an EMBL/GenBank/DDBJ whole genome shotgun (WGS) entry which is preliminary data.</text>
</comment>
<name>A0AA88B1T9_FICCA</name>
<evidence type="ECO:0000313" key="3">
    <source>
        <dbReference type="Proteomes" id="UP001187192"/>
    </source>
</evidence>